<dbReference type="PANTHER" id="PTHR21879:SF8">
    <property type="entry name" value="OSIRIS 23"/>
    <property type="match status" value="1"/>
</dbReference>
<feature type="transmembrane region" description="Helical" evidence="1">
    <location>
        <begin position="144"/>
        <end position="163"/>
    </location>
</feature>
<dbReference type="Proteomes" id="UP000479000">
    <property type="component" value="Unassembled WGS sequence"/>
</dbReference>
<dbReference type="Pfam" id="PF07898">
    <property type="entry name" value="DUF1676"/>
    <property type="match status" value="1"/>
</dbReference>
<sequence length="251" mass="28350">MAPFKAIWCALSVIVTSSITSASILASSDAEYQKLLARCRWRETSIGNDVLGCLETELIYSMDQLMSAREIPISTDITLVRTISNSSRISRMSQDDDGLLTSIADRLSTLLSTHSIQFNLAALQEPDPAEGQVEGRRRRFRRMFPMMVAAFMLTAAFVVPLGFQFMAMIGGKALLLSKLAFFSAMYSGYRRVTADLDFHHHHPESFHHFGYNLRRTDNVPHHQAQPMQTNQYHQYVKASRRVGERSVISMP</sequence>
<keyword evidence="1" id="KW-1133">Transmembrane helix</keyword>
<evidence type="ECO:0000313" key="2">
    <source>
        <dbReference type="EMBL" id="CAB0006510.1"/>
    </source>
</evidence>
<dbReference type="GO" id="GO:0016020">
    <property type="term" value="C:membrane"/>
    <property type="evidence" value="ECO:0007669"/>
    <property type="project" value="TreeGrafter"/>
</dbReference>
<protein>
    <recommendedName>
        <fullName evidence="4">Protein osiris 23</fullName>
    </recommendedName>
</protein>
<organism evidence="2 3">
    <name type="scientific">Nesidiocoris tenuis</name>
    <dbReference type="NCBI Taxonomy" id="355587"/>
    <lineage>
        <taxon>Eukaryota</taxon>
        <taxon>Metazoa</taxon>
        <taxon>Ecdysozoa</taxon>
        <taxon>Arthropoda</taxon>
        <taxon>Hexapoda</taxon>
        <taxon>Insecta</taxon>
        <taxon>Pterygota</taxon>
        <taxon>Neoptera</taxon>
        <taxon>Paraneoptera</taxon>
        <taxon>Hemiptera</taxon>
        <taxon>Heteroptera</taxon>
        <taxon>Panheteroptera</taxon>
        <taxon>Cimicomorpha</taxon>
        <taxon>Miridae</taxon>
        <taxon>Dicyphina</taxon>
        <taxon>Nesidiocoris</taxon>
    </lineage>
</organism>
<gene>
    <name evidence="2" type="ORF">NTEN_LOCUS11987</name>
</gene>
<dbReference type="PANTHER" id="PTHR21879">
    <property type="entry name" value="FI03362P-RELATED-RELATED"/>
    <property type="match status" value="1"/>
</dbReference>
<dbReference type="AlphaFoldDB" id="A0A6H5GTQ6"/>
<proteinExistence type="predicted"/>
<dbReference type="InterPro" id="IPR012464">
    <property type="entry name" value="DUF1676"/>
</dbReference>
<dbReference type="OrthoDB" id="7683472at2759"/>
<evidence type="ECO:0008006" key="4">
    <source>
        <dbReference type="Google" id="ProtNLM"/>
    </source>
</evidence>
<keyword evidence="1" id="KW-0472">Membrane</keyword>
<evidence type="ECO:0000313" key="3">
    <source>
        <dbReference type="Proteomes" id="UP000479000"/>
    </source>
</evidence>
<evidence type="ECO:0000256" key="1">
    <source>
        <dbReference type="SAM" id="Phobius"/>
    </source>
</evidence>
<keyword evidence="1" id="KW-0812">Transmembrane</keyword>
<accession>A0A6H5GTQ6</accession>
<keyword evidence="3" id="KW-1185">Reference proteome</keyword>
<reference evidence="2 3" key="1">
    <citation type="submission" date="2020-02" db="EMBL/GenBank/DDBJ databases">
        <authorList>
            <person name="Ferguson B K."/>
        </authorList>
    </citation>
    <scope>NUCLEOTIDE SEQUENCE [LARGE SCALE GENOMIC DNA]</scope>
</reference>
<feature type="transmembrane region" description="Helical" evidence="1">
    <location>
        <begin position="6"/>
        <end position="26"/>
    </location>
</feature>
<dbReference type="EMBL" id="CADCXU010017673">
    <property type="protein sequence ID" value="CAB0006510.1"/>
    <property type="molecule type" value="Genomic_DNA"/>
</dbReference>
<name>A0A6H5GTQ6_9HEMI</name>